<dbReference type="EMBL" id="FOVG01000001">
    <property type="protein sequence ID" value="SFN13105.1"/>
    <property type="molecule type" value="Genomic_DNA"/>
</dbReference>
<protein>
    <submittedName>
        <fullName evidence="1">Uncharacterized protein</fullName>
    </submittedName>
</protein>
<reference evidence="2" key="1">
    <citation type="submission" date="2016-10" db="EMBL/GenBank/DDBJ databases">
        <authorList>
            <person name="Varghese N."/>
            <person name="Submissions S."/>
        </authorList>
    </citation>
    <scope>NUCLEOTIDE SEQUENCE [LARGE SCALE GENOMIC DNA]</scope>
    <source>
        <strain evidence="2">OV426</strain>
    </source>
</reference>
<dbReference type="OrthoDB" id="6547567at2"/>
<proteinExistence type="predicted"/>
<accession>A0A1I4WI84</accession>
<dbReference type="Proteomes" id="UP000198968">
    <property type="component" value="Unassembled WGS sequence"/>
</dbReference>
<sequence length="86" mass="9308">MSDTYKSADALSPGQMNAAADALCWAAFGGARRGPGVTYKQVSADRVHFETEYNGRKAWVDLNIPYTPVELILAGALLLQQLNSFS</sequence>
<dbReference type="AlphaFoldDB" id="A0A1I4WI84"/>
<evidence type="ECO:0000313" key="1">
    <source>
        <dbReference type="EMBL" id="SFN13105.1"/>
    </source>
</evidence>
<gene>
    <name evidence="1" type="ORF">SAMN05428971_0171</name>
</gene>
<dbReference type="RefSeq" id="WP_090958814.1">
    <property type="nucleotide sequence ID" value="NZ_FOVG01000001.1"/>
</dbReference>
<keyword evidence="2" id="KW-1185">Reference proteome</keyword>
<name>A0A1I4WI84_9GAMM</name>
<organism evidence="1 2">
    <name type="scientific">Candidatus Pantoea varia</name>
    <dbReference type="NCBI Taxonomy" id="1881036"/>
    <lineage>
        <taxon>Bacteria</taxon>
        <taxon>Pseudomonadati</taxon>
        <taxon>Pseudomonadota</taxon>
        <taxon>Gammaproteobacteria</taxon>
        <taxon>Enterobacterales</taxon>
        <taxon>Erwiniaceae</taxon>
        <taxon>Pantoea</taxon>
    </lineage>
</organism>
<evidence type="ECO:0000313" key="2">
    <source>
        <dbReference type="Proteomes" id="UP000198968"/>
    </source>
</evidence>